<dbReference type="Gene3D" id="3.40.190.10">
    <property type="entry name" value="Periplasmic binding protein-like II"/>
    <property type="match status" value="1"/>
</dbReference>
<dbReference type="SUPFAM" id="SSF53850">
    <property type="entry name" value="Periplasmic binding protein-like II"/>
    <property type="match status" value="1"/>
</dbReference>
<dbReference type="Pfam" id="PF01547">
    <property type="entry name" value="SBP_bac_1"/>
    <property type="match status" value="1"/>
</dbReference>
<name>A0A1G2F866_9BACT</name>
<comment type="caution">
    <text evidence="1">The sequence shown here is derived from an EMBL/GenBank/DDBJ whole genome shotgun (WGS) entry which is preliminary data.</text>
</comment>
<dbReference type="Proteomes" id="UP000179099">
    <property type="component" value="Unassembled WGS sequence"/>
</dbReference>
<evidence type="ECO:0008006" key="3">
    <source>
        <dbReference type="Google" id="ProtNLM"/>
    </source>
</evidence>
<accession>A0A1G2F866</accession>
<dbReference type="EMBL" id="MHMW01000021">
    <property type="protein sequence ID" value="OGZ33962.1"/>
    <property type="molecule type" value="Genomic_DNA"/>
</dbReference>
<dbReference type="InterPro" id="IPR006059">
    <property type="entry name" value="SBP"/>
</dbReference>
<gene>
    <name evidence="1" type="ORF">A2Y98_00610</name>
</gene>
<dbReference type="STRING" id="1801992.A2Y98_00610"/>
<dbReference type="AlphaFoldDB" id="A0A1G2F866"/>
<protein>
    <recommendedName>
        <fullName evidence="3">ABC transporter substrate-binding protein</fullName>
    </recommendedName>
</protein>
<dbReference type="InterPro" id="IPR050490">
    <property type="entry name" value="Bact_solute-bd_prot1"/>
</dbReference>
<evidence type="ECO:0000313" key="2">
    <source>
        <dbReference type="Proteomes" id="UP000179099"/>
    </source>
</evidence>
<proteinExistence type="predicted"/>
<dbReference type="PANTHER" id="PTHR43649:SF12">
    <property type="entry name" value="DIACETYLCHITOBIOSE BINDING PROTEIN DASA"/>
    <property type="match status" value="1"/>
</dbReference>
<reference evidence="1 2" key="1">
    <citation type="journal article" date="2016" name="Nat. Commun.">
        <title>Thousands of microbial genomes shed light on interconnected biogeochemical processes in an aquifer system.</title>
        <authorList>
            <person name="Anantharaman K."/>
            <person name="Brown C.T."/>
            <person name="Hug L.A."/>
            <person name="Sharon I."/>
            <person name="Castelle C.J."/>
            <person name="Probst A.J."/>
            <person name="Thomas B.C."/>
            <person name="Singh A."/>
            <person name="Wilkins M.J."/>
            <person name="Karaoz U."/>
            <person name="Brodie E.L."/>
            <person name="Williams K.H."/>
            <person name="Hubbard S.S."/>
            <person name="Banfield J.F."/>
        </authorList>
    </citation>
    <scope>NUCLEOTIDE SEQUENCE [LARGE SCALE GENOMIC DNA]</scope>
</reference>
<sequence length="467" mass="52215">MGLFRKIKKNAANKKIVLNIVAPVVALSLLGSLSAALPGCKEDLTKGKEELVFWGVFDDSDAFKPLIESFNQTYGKVKITYYKKTYADYERDLVDALAAGRGPDIFMIENSWLPKHVDKTAPIPSASKYSGEDSLTVREFKDSFVDVAAQDFIYGGADEKGNALPERIYALPLFVDTLALYWNKDIFNSAGISTPPKDWNEFNETVEKLTKKDESNNILMSGASIGTVKNINRGSDILMMLMLQTGAEMVNEKKDEATFAKSVLAQGQLYQPGLNSLQFYTNFADPSKKSYTWNNNLDYSIDAFSQGKSAMMINYSFHISTIKAKQPHLRFGIAPVPQPKDSQIDVTYPNYWGVTVSASADANKQTYAWVFLKWLTQKTQAQQYLDKTERPTARRDLVDYQQKGLELGVYAKQSLSARSWYQVDNLAISAIFDEMINAVNNGQLEASRAISQAASQVSNLIEKKLKK</sequence>
<organism evidence="1 2">
    <name type="scientific">Candidatus Portnoybacteria bacterium RBG_19FT_COMBO_36_7</name>
    <dbReference type="NCBI Taxonomy" id="1801992"/>
    <lineage>
        <taxon>Bacteria</taxon>
        <taxon>Candidatus Portnoyibacteriota</taxon>
    </lineage>
</organism>
<dbReference type="PANTHER" id="PTHR43649">
    <property type="entry name" value="ARABINOSE-BINDING PROTEIN-RELATED"/>
    <property type="match status" value="1"/>
</dbReference>
<evidence type="ECO:0000313" key="1">
    <source>
        <dbReference type="EMBL" id="OGZ33962.1"/>
    </source>
</evidence>